<dbReference type="InterPro" id="IPR029063">
    <property type="entry name" value="SAM-dependent_MTases_sf"/>
</dbReference>
<dbReference type="STRING" id="133381.A0A2T9ZIY3"/>
<organism evidence="5 6">
    <name type="scientific">Smittium megazygosporum</name>
    <dbReference type="NCBI Taxonomy" id="133381"/>
    <lineage>
        <taxon>Eukaryota</taxon>
        <taxon>Fungi</taxon>
        <taxon>Fungi incertae sedis</taxon>
        <taxon>Zoopagomycota</taxon>
        <taxon>Kickxellomycotina</taxon>
        <taxon>Harpellomycetes</taxon>
        <taxon>Harpellales</taxon>
        <taxon>Legeriomycetaceae</taxon>
        <taxon>Smittium</taxon>
    </lineage>
</organism>
<dbReference type="PANTHER" id="PTHR32183:SF6">
    <property type="entry name" value="CYSTEINE SULFINATE DESULFINASE_CYSTEINE DESULFURASE AND RELATED ENZYMES"/>
    <property type="match status" value="1"/>
</dbReference>
<dbReference type="Proteomes" id="UP000245609">
    <property type="component" value="Unassembled WGS sequence"/>
</dbReference>
<evidence type="ECO:0000256" key="4">
    <source>
        <dbReference type="ARBA" id="ARBA00022691"/>
    </source>
</evidence>
<dbReference type="OrthoDB" id="276151at2759"/>
<comment type="caution">
    <text evidence="5">The sequence shown here is derived from an EMBL/GenBank/DDBJ whole genome shotgun (WGS) entry which is preliminary data.</text>
</comment>
<keyword evidence="2" id="KW-0489">Methyltransferase</keyword>
<evidence type="ECO:0000256" key="2">
    <source>
        <dbReference type="ARBA" id="ARBA00022603"/>
    </source>
</evidence>
<dbReference type="PANTHER" id="PTHR32183">
    <property type="match status" value="1"/>
</dbReference>
<dbReference type="Pfam" id="PF05724">
    <property type="entry name" value="TPMT"/>
    <property type="match status" value="1"/>
</dbReference>
<evidence type="ECO:0000313" key="6">
    <source>
        <dbReference type="Proteomes" id="UP000245609"/>
    </source>
</evidence>
<evidence type="ECO:0000256" key="1">
    <source>
        <dbReference type="ARBA" id="ARBA00022553"/>
    </source>
</evidence>
<gene>
    <name evidence="5" type="ORF">BB560_000960</name>
</gene>
<keyword evidence="4" id="KW-0949">S-adenosyl-L-methionine</keyword>
<name>A0A2T9ZIY3_9FUNG</name>
<protein>
    <recommendedName>
        <fullName evidence="7">Thiopurine S-methyltransferase</fullName>
    </recommendedName>
</protein>
<evidence type="ECO:0000313" key="5">
    <source>
        <dbReference type="EMBL" id="PVV04538.1"/>
    </source>
</evidence>
<keyword evidence="3" id="KW-0808">Transferase</keyword>
<dbReference type="SUPFAM" id="SSF53335">
    <property type="entry name" value="S-adenosyl-L-methionine-dependent methyltransferases"/>
    <property type="match status" value="1"/>
</dbReference>
<dbReference type="CDD" id="cd02440">
    <property type="entry name" value="AdoMet_MTases"/>
    <property type="match status" value="1"/>
</dbReference>
<evidence type="ECO:0008006" key="7">
    <source>
        <dbReference type="Google" id="ProtNLM"/>
    </source>
</evidence>
<keyword evidence="6" id="KW-1185">Reference proteome</keyword>
<sequence length="218" mass="25105">MSDFEQTKEKSAWWQERWEKEETFWDVGACSPALIELIEDDKFDVGSGPGLVPGCGRGYDVIYFAQCGHDTYGLDVSESAMKLASEYAESYIGKGSPILDKVHWLADDFFNFNEGTKAIFPNYGFQFAYDYTFLCALEPSLRESWALQYSKLIKQGGFLITLMFPLKYNNVGPPPYVLSEELYHTLLDPHFELVHINRNPKKSPSRDLDMYMAVWKRK</sequence>
<keyword evidence="1" id="KW-0597">Phosphoprotein</keyword>
<dbReference type="AlphaFoldDB" id="A0A2T9ZIY3"/>
<dbReference type="GO" id="GO:0032259">
    <property type="term" value="P:methylation"/>
    <property type="evidence" value="ECO:0007669"/>
    <property type="project" value="UniProtKB-KW"/>
</dbReference>
<dbReference type="Gene3D" id="3.40.50.150">
    <property type="entry name" value="Vaccinia Virus protein VP39"/>
    <property type="match status" value="1"/>
</dbReference>
<reference evidence="5 6" key="1">
    <citation type="journal article" date="2018" name="MBio">
        <title>Comparative Genomics Reveals the Core Gene Toolbox for the Fungus-Insect Symbiosis.</title>
        <authorList>
            <person name="Wang Y."/>
            <person name="Stata M."/>
            <person name="Wang W."/>
            <person name="Stajich J.E."/>
            <person name="White M.M."/>
            <person name="Moncalvo J.M."/>
        </authorList>
    </citation>
    <scope>NUCLEOTIDE SEQUENCE [LARGE SCALE GENOMIC DNA]</scope>
    <source>
        <strain evidence="5 6">SC-DP-2</strain>
    </source>
</reference>
<dbReference type="EMBL" id="MBFS01000112">
    <property type="protein sequence ID" value="PVV04538.1"/>
    <property type="molecule type" value="Genomic_DNA"/>
</dbReference>
<dbReference type="GO" id="GO:0008757">
    <property type="term" value="F:S-adenosylmethionine-dependent methyltransferase activity"/>
    <property type="evidence" value="ECO:0007669"/>
    <property type="project" value="InterPro"/>
</dbReference>
<proteinExistence type="predicted"/>
<accession>A0A2T9ZIY3</accession>
<evidence type="ECO:0000256" key="3">
    <source>
        <dbReference type="ARBA" id="ARBA00022679"/>
    </source>
</evidence>
<dbReference type="InterPro" id="IPR008854">
    <property type="entry name" value="TPMT"/>
</dbReference>
<dbReference type="PROSITE" id="PS51585">
    <property type="entry name" value="SAM_MT_TPMT"/>
    <property type="match status" value="1"/>
</dbReference>